<reference evidence="1" key="1">
    <citation type="submission" date="2021-04" db="EMBL/GenBank/DDBJ databases">
        <title>Phylogenetic analysis of Acidobacteriaceae.</title>
        <authorList>
            <person name="Qiu L."/>
            <person name="Zhang Q."/>
        </authorList>
    </citation>
    <scope>NUCLEOTIDE SEQUENCE</scope>
    <source>
        <strain evidence="1">DSM 25168</strain>
    </source>
</reference>
<dbReference type="Pfam" id="PF14081">
    <property type="entry name" value="DUF4262"/>
    <property type="match status" value="1"/>
</dbReference>
<evidence type="ECO:0000313" key="2">
    <source>
        <dbReference type="Proteomes" id="UP001059380"/>
    </source>
</evidence>
<evidence type="ECO:0000313" key="1">
    <source>
        <dbReference type="EMBL" id="UWZ85635.1"/>
    </source>
</evidence>
<dbReference type="EMBL" id="CP093313">
    <property type="protein sequence ID" value="UWZ85635.1"/>
    <property type="molecule type" value="Genomic_DNA"/>
</dbReference>
<gene>
    <name evidence="1" type="ORF">MOP44_06740</name>
</gene>
<keyword evidence="2" id="KW-1185">Reference proteome</keyword>
<dbReference type="InterPro" id="IPR025358">
    <property type="entry name" value="DUF4262"/>
</dbReference>
<name>A0A9J7BRZ4_9BACT</name>
<dbReference type="AlphaFoldDB" id="A0A9J7BRZ4"/>
<proteinExistence type="predicted"/>
<protein>
    <submittedName>
        <fullName evidence="1">DUF4262 domain-containing protein</fullName>
    </submittedName>
</protein>
<organism evidence="1 2">
    <name type="scientific">Occallatibacter riparius</name>
    <dbReference type="NCBI Taxonomy" id="1002689"/>
    <lineage>
        <taxon>Bacteria</taxon>
        <taxon>Pseudomonadati</taxon>
        <taxon>Acidobacteriota</taxon>
        <taxon>Terriglobia</taxon>
        <taxon>Terriglobales</taxon>
        <taxon>Acidobacteriaceae</taxon>
        <taxon>Occallatibacter</taxon>
    </lineage>
</organism>
<dbReference type="RefSeq" id="WP_260795217.1">
    <property type="nucleotide sequence ID" value="NZ_CP093313.1"/>
</dbReference>
<sequence>MTRSIEDANELSSLDAQVLREIHTDGWQITGVLDREPDTDSGFAYSIGFFHSLGHPEVILFGLPLDTCMSAVNVIGIDVQNGMHFEQDRAYEGILRQPHRVCFKEIDRKHYRDYVGYALWFYEADPFPLYQCIWSDEMGRFPWEPGCSAYCRDGQPLLFLR</sequence>
<accession>A0A9J7BRZ4</accession>
<dbReference type="KEGG" id="orp:MOP44_06740"/>
<dbReference type="Proteomes" id="UP001059380">
    <property type="component" value="Chromosome"/>
</dbReference>